<dbReference type="NCBIfam" id="NF004130">
    <property type="entry name" value="PRK05618.1-5"/>
    <property type="match status" value="1"/>
</dbReference>
<dbReference type="AlphaFoldDB" id="A0A0U2WVY6"/>
<comment type="similarity">
    <text evidence="5">Belongs to the bacterial ribosomal protein bL25 family. CTC subfamily.</text>
</comment>
<dbReference type="InterPro" id="IPR020930">
    <property type="entry name" value="Ribosomal_uL5_bac-type"/>
</dbReference>
<dbReference type="Proteomes" id="UP000065261">
    <property type="component" value="Chromosome I"/>
</dbReference>
<dbReference type="GO" id="GO:0003735">
    <property type="term" value="F:structural constituent of ribosome"/>
    <property type="evidence" value="ECO:0007669"/>
    <property type="project" value="InterPro"/>
</dbReference>
<dbReference type="CDD" id="cd00495">
    <property type="entry name" value="Ribosomal_L25_TL5_CTC"/>
    <property type="match status" value="1"/>
</dbReference>
<dbReference type="GO" id="GO:0008097">
    <property type="term" value="F:5S rRNA binding"/>
    <property type="evidence" value="ECO:0007669"/>
    <property type="project" value="InterPro"/>
</dbReference>
<dbReference type="PATRIC" id="fig|1315283.4.peg.1050"/>
<evidence type="ECO:0000313" key="8">
    <source>
        <dbReference type="EMBL" id="ALS32456.1"/>
    </source>
</evidence>
<dbReference type="Pfam" id="PF14693">
    <property type="entry name" value="Ribosomal_TL5_C"/>
    <property type="match status" value="1"/>
</dbReference>
<dbReference type="InterPro" id="IPR020057">
    <property type="entry name" value="Ribosomal_bL25_b-dom"/>
</dbReference>
<dbReference type="OrthoDB" id="9806411at2"/>
<dbReference type="Pfam" id="PF01386">
    <property type="entry name" value="Ribosomal_L25p"/>
    <property type="match status" value="1"/>
</dbReference>
<proteinExistence type="inferred from homology"/>
<dbReference type="PANTHER" id="PTHR33284">
    <property type="entry name" value="RIBOSOMAL PROTEIN L25/GLN-TRNA SYNTHETASE, ANTI-CODON-BINDING DOMAIN-CONTAINING PROTEIN"/>
    <property type="match status" value="1"/>
</dbReference>
<dbReference type="InterPro" id="IPR001021">
    <property type="entry name" value="Ribosomal_bL25_long"/>
</dbReference>
<evidence type="ECO:0000256" key="4">
    <source>
        <dbReference type="ARBA" id="ARBA00023274"/>
    </source>
</evidence>
<keyword evidence="1 5" id="KW-0699">rRNA-binding</keyword>
<evidence type="ECO:0000256" key="2">
    <source>
        <dbReference type="ARBA" id="ARBA00022884"/>
    </source>
</evidence>
<feature type="domain" description="Large ribosomal subunit protein bL25 L25" evidence="6">
    <location>
        <begin position="9"/>
        <end position="95"/>
    </location>
</feature>
<dbReference type="InterPro" id="IPR037121">
    <property type="entry name" value="Ribosomal_bL25_C"/>
</dbReference>
<accession>A0A0U2WVY6</accession>
<evidence type="ECO:0000256" key="1">
    <source>
        <dbReference type="ARBA" id="ARBA00022730"/>
    </source>
</evidence>
<evidence type="ECO:0000256" key="3">
    <source>
        <dbReference type="ARBA" id="ARBA00022980"/>
    </source>
</evidence>
<comment type="function">
    <text evidence="5">This is one of the proteins that binds to the 5S RNA in the ribosome where it forms part of the central protuberance.</text>
</comment>
<reference evidence="8 9" key="1">
    <citation type="submission" date="2015-03" db="EMBL/GenBank/DDBJ databases">
        <authorList>
            <person name="Murphy D."/>
        </authorList>
    </citation>
    <scope>NUCLEOTIDE SEQUENCE [LARGE SCALE GENOMIC DNA]</scope>
    <source>
        <strain evidence="8 9">KMM 520</strain>
    </source>
</reference>
<dbReference type="HAMAP" id="MF_01334">
    <property type="entry name" value="Ribosomal_bL25_CTC"/>
    <property type="match status" value="1"/>
</dbReference>
<dbReference type="InterPro" id="IPR020055">
    <property type="entry name" value="Ribosomal_bL25_short"/>
</dbReference>
<dbReference type="GO" id="GO:0022625">
    <property type="term" value="C:cytosolic large ribosomal subunit"/>
    <property type="evidence" value="ECO:0007669"/>
    <property type="project" value="TreeGrafter"/>
</dbReference>
<organism evidence="8">
    <name type="scientific">Pseudoalteromonas translucida KMM 520</name>
    <dbReference type="NCBI Taxonomy" id="1315283"/>
    <lineage>
        <taxon>Bacteria</taxon>
        <taxon>Pseudomonadati</taxon>
        <taxon>Pseudomonadota</taxon>
        <taxon>Gammaproteobacteria</taxon>
        <taxon>Alteromonadales</taxon>
        <taxon>Pseudoalteromonadaceae</taxon>
        <taxon>Pseudoalteromonas</taxon>
    </lineage>
</organism>
<dbReference type="HAMAP" id="MF_01336">
    <property type="entry name" value="Ribosomal_bL25"/>
    <property type="match status" value="1"/>
</dbReference>
<feature type="domain" description="Large ribosomal subunit protein bL25 beta" evidence="7">
    <location>
        <begin position="103"/>
        <end position="187"/>
    </location>
</feature>
<dbReference type="InterPro" id="IPR020056">
    <property type="entry name" value="Rbsml_bL25/Gln-tRNA_synth_N"/>
</dbReference>
<dbReference type="PANTHER" id="PTHR33284:SF1">
    <property type="entry name" value="RIBOSOMAL PROTEIN L25_GLN-TRNA SYNTHETASE, ANTI-CODON-BINDING DOMAIN-CONTAINING PROTEIN"/>
    <property type="match status" value="1"/>
</dbReference>
<keyword evidence="4 5" id="KW-0687">Ribonucleoprotein</keyword>
<dbReference type="Gene3D" id="2.40.240.10">
    <property type="entry name" value="Ribosomal Protein L25, Chain P"/>
    <property type="match status" value="1"/>
</dbReference>
<dbReference type="EMBL" id="CP011034">
    <property type="protein sequence ID" value="ALS32456.1"/>
    <property type="molecule type" value="Genomic_DNA"/>
</dbReference>
<name>A0A0U2WVY6_9GAMM</name>
<dbReference type="InterPro" id="IPR029751">
    <property type="entry name" value="Ribosomal_L25_dom"/>
</dbReference>
<gene>
    <name evidence="5 8" type="primary">rplY</name>
    <name evidence="5" type="synonym">ctc</name>
    <name evidence="8" type="ORF">PTRA_a1207</name>
</gene>
<keyword evidence="2 5" id="KW-0694">RNA-binding</keyword>
<keyword evidence="3 5" id="KW-0689">Ribosomal protein</keyword>
<dbReference type="NCBIfam" id="TIGR00731">
    <property type="entry name" value="bL25_bact_ctc"/>
    <property type="match status" value="1"/>
</dbReference>
<dbReference type="FunFam" id="2.40.240.10:FF:000002">
    <property type="entry name" value="50S ribosomal protein L25"/>
    <property type="match status" value="1"/>
</dbReference>
<evidence type="ECO:0000259" key="7">
    <source>
        <dbReference type="Pfam" id="PF14693"/>
    </source>
</evidence>
<dbReference type="KEGG" id="ptn:PTRA_a1207"/>
<evidence type="ECO:0000313" key="9">
    <source>
        <dbReference type="Proteomes" id="UP000065261"/>
    </source>
</evidence>
<dbReference type="NCBIfam" id="NF004612">
    <property type="entry name" value="PRK05943.1"/>
    <property type="match status" value="1"/>
</dbReference>
<dbReference type="GO" id="GO:0006412">
    <property type="term" value="P:translation"/>
    <property type="evidence" value="ECO:0007669"/>
    <property type="project" value="UniProtKB-UniRule"/>
</dbReference>
<protein>
    <recommendedName>
        <fullName evidence="5">Large ribosomal subunit protein bL25</fullName>
    </recommendedName>
    <alternativeName>
        <fullName evidence="5">General stress protein CTC</fullName>
    </alternativeName>
</protein>
<evidence type="ECO:0000259" key="6">
    <source>
        <dbReference type="Pfam" id="PF01386"/>
    </source>
</evidence>
<comment type="subunit">
    <text evidence="5">Part of the 50S ribosomal subunit; part of the 5S rRNA/L5/L18/L25 subcomplex. Contacts the 5S rRNA. Binds to the 5S rRNA independently of L5 and L18.</text>
</comment>
<dbReference type="SUPFAM" id="SSF50715">
    <property type="entry name" value="Ribosomal protein L25-like"/>
    <property type="match status" value="1"/>
</dbReference>
<dbReference type="RefSeq" id="WP_058372953.1">
    <property type="nucleotide sequence ID" value="NZ_CP011034.1"/>
</dbReference>
<dbReference type="InterPro" id="IPR011035">
    <property type="entry name" value="Ribosomal_bL25/Gln-tRNA_synth"/>
</dbReference>
<dbReference type="Gene3D" id="2.170.120.20">
    <property type="entry name" value="Ribosomal protein L25, beta domain"/>
    <property type="match status" value="1"/>
</dbReference>
<sequence>MSNKTYLYNAELREQTGTGASRRLRREDKVPAIVYGANKEATSITLEHKDVIKAQESEGFYTQILTLNIGGESVETILKDIQRHPFKPKVTHLDFQRIDANQKLHTIVPIHFVGEDVVEKLGTTVVRQLTEIEISCFPKAIPDFVTVDVSKLVAGDSLHISDVALPAGVSSIDLAKGPGHDQSILIVKANKAAPTEDEAEDAAE</sequence>
<evidence type="ECO:0000256" key="5">
    <source>
        <dbReference type="HAMAP-Rule" id="MF_01334"/>
    </source>
</evidence>